<dbReference type="AlphaFoldDB" id="A0A2S7WUW1"/>
<reference evidence="1 2" key="1">
    <citation type="submission" date="2016-12" db="EMBL/GenBank/DDBJ databases">
        <title>Trade-off between light-utilization and light-protection in marine flavobacteria.</title>
        <authorList>
            <person name="Kumagai Y."/>
            <person name="Yoshizawa S."/>
            <person name="Kogure K."/>
            <person name="Iwasaki W."/>
        </authorList>
    </citation>
    <scope>NUCLEOTIDE SEQUENCE [LARGE SCALE GENOMIC DNA]</scope>
    <source>
        <strain evidence="1 2">ATCC 43844</strain>
    </source>
</reference>
<accession>A0A2S7WUW1</accession>
<evidence type="ECO:0000313" key="2">
    <source>
        <dbReference type="Proteomes" id="UP000239068"/>
    </source>
</evidence>
<evidence type="ECO:0000313" key="1">
    <source>
        <dbReference type="EMBL" id="PQJ81394.1"/>
    </source>
</evidence>
<dbReference type="EMBL" id="MSCM01000001">
    <property type="protein sequence ID" value="PQJ81394.1"/>
    <property type="molecule type" value="Genomic_DNA"/>
</dbReference>
<comment type="caution">
    <text evidence="1">The sequence shown here is derived from an EMBL/GenBank/DDBJ whole genome shotgun (WGS) entry which is preliminary data.</text>
</comment>
<sequence>MNLFDAAANNLFKTSLKLALKSEIIEIKQSVQLSELQIKAAILKLELTYQKKVNQSKFYLF</sequence>
<dbReference type="RefSeq" id="WP_105019970.1">
    <property type="nucleotide sequence ID" value="NZ_MSCM01000001.1"/>
</dbReference>
<keyword evidence="2" id="KW-1185">Reference proteome</keyword>
<organism evidence="1 2">
    <name type="scientific">Polaribacter glomeratus</name>
    <dbReference type="NCBI Taxonomy" id="102"/>
    <lineage>
        <taxon>Bacteria</taxon>
        <taxon>Pseudomonadati</taxon>
        <taxon>Bacteroidota</taxon>
        <taxon>Flavobacteriia</taxon>
        <taxon>Flavobacteriales</taxon>
        <taxon>Flavobacteriaceae</taxon>
    </lineage>
</organism>
<gene>
    <name evidence="1" type="ORF">BTO16_01840</name>
</gene>
<proteinExistence type="predicted"/>
<protein>
    <submittedName>
        <fullName evidence="1">Uncharacterized protein</fullName>
    </submittedName>
</protein>
<name>A0A2S7WUW1_9FLAO</name>
<dbReference type="Proteomes" id="UP000239068">
    <property type="component" value="Unassembled WGS sequence"/>
</dbReference>